<comment type="caution">
    <text evidence="9">The sequence shown here is derived from an EMBL/GenBank/DDBJ whole genome shotgun (WGS) entry which is preliminary data.</text>
</comment>
<dbReference type="SUPFAM" id="SSF74650">
    <property type="entry name" value="Galactose mutarotase-like"/>
    <property type="match status" value="1"/>
</dbReference>
<evidence type="ECO:0000256" key="5">
    <source>
        <dbReference type="ARBA" id="ARBA00014165"/>
    </source>
</evidence>
<dbReference type="PIRSF" id="PIRSF005096">
    <property type="entry name" value="GALM"/>
    <property type="match status" value="1"/>
</dbReference>
<protein>
    <recommendedName>
        <fullName evidence="5 8">Aldose 1-epimerase</fullName>
        <ecNumber evidence="4 8">5.1.3.3</ecNumber>
    </recommendedName>
</protein>
<dbReference type="EC" id="5.1.3.3" evidence="4 8"/>
<organism evidence="9 10">
    <name type="scientific">Rheinheimera marina</name>
    <dbReference type="NCBI Taxonomy" id="1774958"/>
    <lineage>
        <taxon>Bacteria</taxon>
        <taxon>Pseudomonadati</taxon>
        <taxon>Pseudomonadota</taxon>
        <taxon>Gammaproteobacteria</taxon>
        <taxon>Chromatiales</taxon>
        <taxon>Chromatiaceae</taxon>
        <taxon>Rheinheimera</taxon>
    </lineage>
</organism>
<dbReference type="EMBL" id="JBHSGB010000010">
    <property type="protein sequence ID" value="MFC4655334.1"/>
    <property type="molecule type" value="Genomic_DNA"/>
</dbReference>
<dbReference type="RefSeq" id="WP_377333836.1">
    <property type="nucleotide sequence ID" value="NZ_JBHSGB010000010.1"/>
</dbReference>
<evidence type="ECO:0000256" key="4">
    <source>
        <dbReference type="ARBA" id="ARBA00013185"/>
    </source>
</evidence>
<dbReference type="Gene3D" id="2.70.98.10">
    <property type="match status" value="1"/>
</dbReference>
<evidence type="ECO:0000256" key="3">
    <source>
        <dbReference type="ARBA" id="ARBA00006206"/>
    </source>
</evidence>
<evidence type="ECO:0000256" key="6">
    <source>
        <dbReference type="ARBA" id="ARBA00023235"/>
    </source>
</evidence>
<dbReference type="Pfam" id="PF01263">
    <property type="entry name" value="Aldose_epim"/>
    <property type="match status" value="1"/>
</dbReference>
<evidence type="ECO:0000313" key="9">
    <source>
        <dbReference type="EMBL" id="MFC4655334.1"/>
    </source>
</evidence>
<comment type="pathway">
    <text evidence="2 8">Carbohydrate metabolism; hexose metabolism.</text>
</comment>
<dbReference type="InterPro" id="IPR015443">
    <property type="entry name" value="Aldose_1-epimerase"/>
</dbReference>
<comment type="catalytic activity">
    <reaction evidence="1 8">
        <text>alpha-D-glucose = beta-D-glucose</text>
        <dbReference type="Rhea" id="RHEA:10264"/>
        <dbReference type="ChEBI" id="CHEBI:15903"/>
        <dbReference type="ChEBI" id="CHEBI:17925"/>
        <dbReference type="EC" id="5.1.3.3"/>
    </reaction>
</comment>
<comment type="similarity">
    <text evidence="3 8">Belongs to the aldose epimerase family.</text>
</comment>
<dbReference type="InterPro" id="IPR008183">
    <property type="entry name" value="Aldose_1/G6P_1-epimerase"/>
</dbReference>
<evidence type="ECO:0000313" key="10">
    <source>
        <dbReference type="Proteomes" id="UP001595962"/>
    </source>
</evidence>
<dbReference type="PANTHER" id="PTHR10091">
    <property type="entry name" value="ALDOSE-1-EPIMERASE"/>
    <property type="match status" value="1"/>
</dbReference>
<evidence type="ECO:0000256" key="7">
    <source>
        <dbReference type="ARBA" id="ARBA00023277"/>
    </source>
</evidence>
<dbReference type="NCBIfam" id="NF008277">
    <property type="entry name" value="PRK11055.1"/>
    <property type="match status" value="1"/>
</dbReference>
<proteinExistence type="inferred from homology"/>
<evidence type="ECO:0000256" key="1">
    <source>
        <dbReference type="ARBA" id="ARBA00001614"/>
    </source>
</evidence>
<dbReference type="InterPro" id="IPR014718">
    <property type="entry name" value="GH-type_carb-bd"/>
</dbReference>
<keyword evidence="10" id="KW-1185">Reference proteome</keyword>
<dbReference type="PANTHER" id="PTHR10091:SF0">
    <property type="entry name" value="GALACTOSE MUTAROTASE"/>
    <property type="match status" value="1"/>
</dbReference>
<keyword evidence="6 8" id="KW-0413">Isomerase</keyword>
<reference evidence="10" key="1">
    <citation type="journal article" date="2019" name="Int. J. Syst. Evol. Microbiol.">
        <title>The Global Catalogue of Microorganisms (GCM) 10K type strain sequencing project: providing services to taxonomists for standard genome sequencing and annotation.</title>
        <authorList>
            <consortium name="The Broad Institute Genomics Platform"/>
            <consortium name="The Broad Institute Genome Sequencing Center for Infectious Disease"/>
            <person name="Wu L."/>
            <person name="Ma J."/>
        </authorList>
    </citation>
    <scope>NUCLEOTIDE SEQUENCE [LARGE SCALE GENOMIC DNA]</scope>
    <source>
        <strain evidence="10">DT28</strain>
    </source>
</reference>
<evidence type="ECO:0000256" key="2">
    <source>
        <dbReference type="ARBA" id="ARBA00005028"/>
    </source>
</evidence>
<name>A0ABV9JME2_9GAMM</name>
<dbReference type="InterPro" id="IPR047215">
    <property type="entry name" value="Galactose_mutarotase-like"/>
</dbReference>
<accession>A0ABV9JME2</accession>
<dbReference type="PROSITE" id="PS00545">
    <property type="entry name" value="ALDOSE_1_EPIMERASE"/>
    <property type="match status" value="1"/>
</dbReference>
<keyword evidence="7 8" id="KW-0119">Carbohydrate metabolism</keyword>
<dbReference type="InterPro" id="IPR011013">
    <property type="entry name" value="Gal_mutarotase_sf_dom"/>
</dbReference>
<dbReference type="InterPro" id="IPR018052">
    <property type="entry name" value="Ald1_epimerase_CS"/>
</dbReference>
<dbReference type="Proteomes" id="UP001595962">
    <property type="component" value="Unassembled WGS sequence"/>
</dbReference>
<gene>
    <name evidence="9" type="ORF">ACFO3I_09960</name>
</gene>
<dbReference type="CDD" id="cd09019">
    <property type="entry name" value="galactose_mutarotase_like"/>
    <property type="match status" value="1"/>
</dbReference>
<dbReference type="GO" id="GO:0016853">
    <property type="term" value="F:isomerase activity"/>
    <property type="evidence" value="ECO:0007669"/>
    <property type="project" value="UniProtKB-KW"/>
</dbReference>
<evidence type="ECO:0000256" key="8">
    <source>
        <dbReference type="PIRNR" id="PIRNR005096"/>
    </source>
</evidence>
<sequence>MSAAFTPIQLTDGAGLELELLPFGASIQRIRFFGTEVTVGYPDPAAYQHNPFYLGSTVGRFANRIAKGQFSLNNHQYQLPVNNGPNHLHGGPDGWHQRPWRVLDQKADSALLYLCAEDGENGYPGTVEVWQRIVLQQGEVRLLFKAQSNKATPLSLTNHSYFNLNQSAADISNHQLQIFSESYLPTTADAIPTGELAPVAGTAFDWTQGQQVGQALAASHPQLDLARGFDHSYVWPEWQADQLPQRQARLYSPESGIAMELWSDLPALQLYTGNYLSSPFAPRQGLCLEAQHWPDAPNQPLAPSAMLWPGELYQHCISFRFSQQQ</sequence>